<dbReference type="EMBL" id="CP095049">
    <property type="protein sequence ID" value="UOQ51717.1"/>
    <property type="molecule type" value="Genomic_DNA"/>
</dbReference>
<dbReference type="Proteomes" id="UP000831785">
    <property type="component" value="Chromosome"/>
</dbReference>
<evidence type="ECO:0000313" key="2">
    <source>
        <dbReference type="Proteomes" id="UP000831785"/>
    </source>
</evidence>
<evidence type="ECO:0000313" key="1">
    <source>
        <dbReference type="EMBL" id="UOQ51717.1"/>
    </source>
</evidence>
<protein>
    <submittedName>
        <fullName evidence="1">Uncharacterized protein</fullName>
    </submittedName>
</protein>
<gene>
    <name evidence="1" type="ORF">MUN80_18370</name>
</gene>
<name>A0ABY4F6H8_9BACT</name>
<accession>A0ABY4F6H8</accession>
<organism evidence="1 2">
    <name type="scientific">Hymenobacter cellulosivorans</name>
    <dbReference type="NCBI Taxonomy" id="2932249"/>
    <lineage>
        <taxon>Bacteria</taxon>
        <taxon>Pseudomonadati</taxon>
        <taxon>Bacteroidota</taxon>
        <taxon>Cytophagia</taxon>
        <taxon>Cytophagales</taxon>
        <taxon>Hymenobacteraceae</taxon>
        <taxon>Hymenobacter</taxon>
    </lineage>
</organism>
<sequence length="47" mass="5229">MPIQQHCQFLNAVRWLCVGCLISTYLNDLCAAQLSPATVTNYTLSLN</sequence>
<proteinExistence type="predicted"/>
<reference evidence="1 2" key="1">
    <citation type="submission" date="2022-04" db="EMBL/GenBank/DDBJ databases">
        <title>Hymenobacter sp. isolated from the air.</title>
        <authorList>
            <person name="Won M."/>
            <person name="Lee C.-M."/>
            <person name="Woen H.-Y."/>
            <person name="Kwon S.-W."/>
        </authorList>
    </citation>
    <scope>NUCLEOTIDE SEQUENCE [LARGE SCALE GENOMIC DNA]</scope>
    <source>
        <strain evidence="2">5116 S-27</strain>
    </source>
</reference>
<keyword evidence="2" id="KW-1185">Reference proteome</keyword>
<dbReference type="RefSeq" id="WP_244715024.1">
    <property type="nucleotide sequence ID" value="NZ_CP095049.1"/>
</dbReference>